<comment type="similarity">
    <text evidence="1">Belongs to the GMC oxidoreductase family.</text>
</comment>
<dbReference type="KEGG" id="pchm:VFPPC_09686"/>
<dbReference type="STRING" id="1380566.A0A179FF28"/>
<keyword evidence="2" id="KW-0285">Flavoprotein</keyword>
<comment type="caution">
    <text evidence="5">The sequence shown here is derived from an EMBL/GenBank/DDBJ whole genome shotgun (WGS) entry which is preliminary data.</text>
</comment>
<feature type="binding site" evidence="2">
    <location>
        <position position="303"/>
    </location>
    <ligand>
        <name>FAD</name>
        <dbReference type="ChEBI" id="CHEBI:57692"/>
    </ligand>
</feature>
<evidence type="ECO:0000313" key="6">
    <source>
        <dbReference type="Proteomes" id="UP000078397"/>
    </source>
</evidence>
<dbReference type="SUPFAM" id="SSF54373">
    <property type="entry name" value="FAD-linked reductases, C-terminal domain"/>
    <property type="match status" value="1"/>
</dbReference>
<accession>A0A179FF28</accession>
<dbReference type="SUPFAM" id="SSF51905">
    <property type="entry name" value="FAD/NAD(P)-binding domain"/>
    <property type="match status" value="1"/>
</dbReference>
<protein>
    <submittedName>
        <fullName evidence="5">GMC oxidoreductase</fullName>
    </submittedName>
</protein>
<gene>
    <name evidence="5" type="ORF">VFPPC_09686</name>
</gene>
<sequence length="659" mass="71805">MACKIITLLLFLAGILYTPFVYASQDYEYIVVGSGPGGGPLAARLALAGRKVLLIEAGDDQGDTYYEQVPAYNYASSEFPDMQWNYYVDHWENKTQQLQDKKFVWKTPDGTPWVGPDPPAGSSKLGIWYPRAGTLGGCGQHNALISIYPFNSDWDYVASITRDPSWRSDNMRKYFEKLENIHYNPPSLKGHGTQGWFGTTLPSLPMIAGDIQLLSLITSAANAFGAGLKKVISTVQQLEAVINPDINADDPGRDQRQALYEYPNAVTNAKRNGPRDFVLSVANAAYPNGTKMYQLDIRLNTLVTKVRFSKGKGRKPKAVGVDFLDGKSLYSADPRWSSSNAGTPGSVNASKEVIISAGTFNTPQILKLSGIGPKKELAALGIPLLADLPGVGTNLQDRYEVGVIGETTQDFAIWNRCTFGNGNDPCFEQWLTGNGTNNGPYANNGLAITMTKKSRSANSTDSVDLMIGGAPLPFKGYYPTYSSEAVKTKKQFTWVILKGHTRNRAGTITLRSKNPQDTPVIKFRYFDEGTTTNGADKLDLDAMVEGVLFSRAMFKNTSAVNGNGGFKEIWPGPNVTSRNQIKEWVRNEAWGHHASCSCPIGADGDPMAVLDSKFRVRGVDGLRVVDASAFPKIPGLFIVVSVYMISEKAADVILSAGGY</sequence>
<dbReference type="Proteomes" id="UP000078397">
    <property type="component" value="Unassembled WGS sequence"/>
</dbReference>
<feature type="signal peptide" evidence="3">
    <location>
        <begin position="1"/>
        <end position="23"/>
    </location>
</feature>
<dbReference type="Gene3D" id="3.50.50.60">
    <property type="entry name" value="FAD/NAD(P)-binding domain"/>
    <property type="match status" value="1"/>
</dbReference>
<keyword evidence="6" id="KW-1185">Reference proteome</keyword>
<dbReference type="GeneID" id="28852175"/>
<comment type="cofactor">
    <cofactor evidence="2">
        <name>FAD</name>
        <dbReference type="ChEBI" id="CHEBI:57692"/>
    </cofactor>
</comment>
<dbReference type="EMBL" id="LSBJ02000006">
    <property type="protein sequence ID" value="OAQ63659.1"/>
    <property type="molecule type" value="Genomic_DNA"/>
</dbReference>
<evidence type="ECO:0000256" key="2">
    <source>
        <dbReference type="PIRSR" id="PIRSR000137-2"/>
    </source>
</evidence>
<evidence type="ECO:0000259" key="4">
    <source>
        <dbReference type="PROSITE" id="PS00624"/>
    </source>
</evidence>
<reference evidence="5 6" key="1">
    <citation type="journal article" date="2016" name="PLoS Pathog.">
        <title>Biosynthesis of antibiotic leucinostatins in bio-control fungus Purpureocillium lilacinum and their inhibition on phytophthora revealed by genome mining.</title>
        <authorList>
            <person name="Wang G."/>
            <person name="Liu Z."/>
            <person name="Lin R."/>
            <person name="Li E."/>
            <person name="Mao Z."/>
            <person name="Ling J."/>
            <person name="Yang Y."/>
            <person name="Yin W.B."/>
            <person name="Xie B."/>
        </authorList>
    </citation>
    <scope>NUCLEOTIDE SEQUENCE [LARGE SCALE GENOMIC DNA]</scope>
    <source>
        <strain evidence="5">170</strain>
    </source>
</reference>
<evidence type="ECO:0000313" key="5">
    <source>
        <dbReference type="EMBL" id="OAQ63659.1"/>
    </source>
</evidence>
<name>A0A179FF28_METCM</name>
<dbReference type="RefSeq" id="XP_018141239.1">
    <property type="nucleotide sequence ID" value="XM_018288181.1"/>
</dbReference>
<evidence type="ECO:0000256" key="3">
    <source>
        <dbReference type="SAM" id="SignalP"/>
    </source>
</evidence>
<organism evidence="5 6">
    <name type="scientific">Pochonia chlamydosporia 170</name>
    <dbReference type="NCBI Taxonomy" id="1380566"/>
    <lineage>
        <taxon>Eukaryota</taxon>
        <taxon>Fungi</taxon>
        <taxon>Dikarya</taxon>
        <taxon>Ascomycota</taxon>
        <taxon>Pezizomycotina</taxon>
        <taxon>Sordariomycetes</taxon>
        <taxon>Hypocreomycetidae</taxon>
        <taxon>Hypocreales</taxon>
        <taxon>Clavicipitaceae</taxon>
        <taxon>Pochonia</taxon>
    </lineage>
</organism>
<keyword evidence="3" id="KW-0732">Signal</keyword>
<evidence type="ECO:0000256" key="1">
    <source>
        <dbReference type="ARBA" id="ARBA00010790"/>
    </source>
</evidence>
<feature type="domain" description="Glucose-methanol-choline oxidoreductase N-terminal" evidence="4">
    <location>
        <begin position="358"/>
        <end position="372"/>
    </location>
</feature>
<dbReference type="GO" id="GO:0050660">
    <property type="term" value="F:flavin adenine dinucleotide binding"/>
    <property type="evidence" value="ECO:0007669"/>
    <property type="project" value="InterPro"/>
</dbReference>
<dbReference type="InterPro" id="IPR012132">
    <property type="entry name" value="GMC_OxRdtase"/>
</dbReference>
<dbReference type="Pfam" id="PF05199">
    <property type="entry name" value="GMC_oxred_C"/>
    <property type="match status" value="1"/>
</dbReference>
<dbReference type="PANTHER" id="PTHR11552">
    <property type="entry name" value="GLUCOSE-METHANOL-CHOLINE GMC OXIDOREDUCTASE"/>
    <property type="match status" value="1"/>
</dbReference>
<dbReference type="InterPro" id="IPR000172">
    <property type="entry name" value="GMC_OxRdtase_N"/>
</dbReference>
<dbReference type="Gene3D" id="3.30.560.10">
    <property type="entry name" value="Glucose Oxidase, domain 3"/>
    <property type="match status" value="1"/>
</dbReference>
<dbReference type="OrthoDB" id="269227at2759"/>
<dbReference type="PIRSF" id="PIRSF000137">
    <property type="entry name" value="Alcohol_oxidase"/>
    <property type="match status" value="1"/>
</dbReference>
<dbReference type="PROSITE" id="PS00624">
    <property type="entry name" value="GMC_OXRED_2"/>
    <property type="match status" value="1"/>
</dbReference>
<dbReference type="AlphaFoldDB" id="A0A179FF28"/>
<dbReference type="InterPro" id="IPR007867">
    <property type="entry name" value="GMC_OxRtase_C"/>
</dbReference>
<keyword evidence="2" id="KW-0274">FAD</keyword>
<dbReference type="Pfam" id="PF00732">
    <property type="entry name" value="GMC_oxred_N"/>
    <property type="match status" value="1"/>
</dbReference>
<dbReference type="GO" id="GO:0016614">
    <property type="term" value="F:oxidoreductase activity, acting on CH-OH group of donors"/>
    <property type="evidence" value="ECO:0007669"/>
    <property type="project" value="InterPro"/>
</dbReference>
<dbReference type="PANTHER" id="PTHR11552:SF213">
    <property type="entry name" value="DEHYDROGENASE, PUTATIVE-RELATED"/>
    <property type="match status" value="1"/>
</dbReference>
<proteinExistence type="inferred from homology"/>
<dbReference type="InterPro" id="IPR036188">
    <property type="entry name" value="FAD/NAD-bd_sf"/>
</dbReference>
<feature type="chain" id="PRO_5008101645" evidence="3">
    <location>
        <begin position="24"/>
        <end position="659"/>
    </location>
</feature>